<accession>A0A2I1R353</accession>
<feature type="transmembrane region" description="Helical" evidence="1">
    <location>
        <begin position="56"/>
        <end position="75"/>
    </location>
</feature>
<reference evidence="2 3" key="1">
    <citation type="submission" date="2017-12" db="EMBL/GenBank/DDBJ databases">
        <title>Phylogenetic diversity of female urinary microbiome.</title>
        <authorList>
            <person name="Thomas-White K."/>
            <person name="Wolfe A.J."/>
        </authorList>
    </citation>
    <scope>NUCLEOTIDE SEQUENCE [LARGE SCALE GENOMIC DNA]</scope>
    <source>
        <strain evidence="2 3">UMB0777</strain>
    </source>
</reference>
<comment type="caution">
    <text evidence="2">The sequence shown here is derived from an EMBL/GenBank/DDBJ whole genome shotgun (WGS) entry which is preliminary data.</text>
</comment>
<organism evidence="2 3">
    <name type="scientific">Gordonia terrae</name>
    <dbReference type="NCBI Taxonomy" id="2055"/>
    <lineage>
        <taxon>Bacteria</taxon>
        <taxon>Bacillati</taxon>
        <taxon>Actinomycetota</taxon>
        <taxon>Actinomycetes</taxon>
        <taxon>Mycobacteriales</taxon>
        <taxon>Gordoniaceae</taxon>
        <taxon>Gordonia</taxon>
    </lineage>
</organism>
<gene>
    <name evidence="2" type="ORF">CYJ73_21060</name>
</gene>
<evidence type="ECO:0000256" key="1">
    <source>
        <dbReference type="SAM" id="Phobius"/>
    </source>
</evidence>
<dbReference type="EMBL" id="PKJC01000023">
    <property type="protein sequence ID" value="PKZ63556.1"/>
    <property type="molecule type" value="Genomic_DNA"/>
</dbReference>
<dbReference type="AlphaFoldDB" id="A0A2I1R353"/>
<evidence type="ECO:0000313" key="3">
    <source>
        <dbReference type="Proteomes" id="UP000234662"/>
    </source>
</evidence>
<sequence length="89" mass="9475">MDHIQLALAPLAVAAQIAVLYTSWRLRGRVGSYLVSTIAVLIAAVCVTWLGSAWEALVTAVVAVISVVVGFWLAFGPGPLSTDDRPFHK</sequence>
<keyword evidence="1" id="KW-0472">Membrane</keyword>
<protein>
    <submittedName>
        <fullName evidence="2">Uncharacterized protein</fullName>
    </submittedName>
</protein>
<keyword evidence="1" id="KW-1133">Transmembrane helix</keyword>
<evidence type="ECO:0000313" key="2">
    <source>
        <dbReference type="EMBL" id="PKZ63556.1"/>
    </source>
</evidence>
<dbReference type="RefSeq" id="WP_101822042.1">
    <property type="nucleotide sequence ID" value="NZ_PKJC01000023.1"/>
</dbReference>
<feature type="transmembrane region" description="Helical" evidence="1">
    <location>
        <begin position="31"/>
        <end position="50"/>
    </location>
</feature>
<dbReference type="Proteomes" id="UP000234662">
    <property type="component" value="Unassembled WGS sequence"/>
</dbReference>
<feature type="transmembrane region" description="Helical" evidence="1">
    <location>
        <begin position="6"/>
        <end position="24"/>
    </location>
</feature>
<proteinExistence type="predicted"/>
<name>A0A2I1R353_9ACTN</name>
<keyword evidence="1" id="KW-0812">Transmembrane</keyword>